<protein>
    <submittedName>
        <fullName evidence="1">Uncharacterized protein</fullName>
    </submittedName>
</protein>
<evidence type="ECO:0000313" key="1">
    <source>
        <dbReference type="EMBL" id="CAG9612412.1"/>
    </source>
</evidence>
<organism evidence="1 2">
    <name type="scientific">Bacillus rhizoplanae</name>
    <dbReference type="NCBI Taxonomy" id="2880966"/>
    <lineage>
        <taxon>Bacteria</taxon>
        <taxon>Bacillati</taxon>
        <taxon>Bacillota</taxon>
        <taxon>Bacilli</taxon>
        <taxon>Bacillales</taxon>
        <taxon>Bacillaceae</taxon>
        <taxon>Bacillus</taxon>
    </lineage>
</organism>
<keyword evidence="2" id="KW-1185">Reference proteome</keyword>
<comment type="caution">
    <text evidence="1">The sequence shown here is derived from an EMBL/GenBank/DDBJ whole genome shotgun (WGS) entry which is preliminary data.</text>
</comment>
<dbReference type="Proteomes" id="UP000789423">
    <property type="component" value="Unassembled WGS sequence"/>
</dbReference>
<reference evidence="1 2" key="1">
    <citation type="submission" date="2021-10" db="EMBL/GenBank/DDBJ databases">
        <authorList>
            <person name="Criscuolo A."/>
        </authorList>
    </citation>
    <scope>NUCLEOTIDE SEQUENCE [LARGE SCALE GENOMIC DNA]</scope>
    <source>
        <strain evidence="2">CIP 111899</strain>
    </source>
</reference>
<gene>
    <name evidence="1" type="ORF">BACCIP111899_01588</name>
</gene>
<accession>A0ABN7ZTY2</accession>
<sequence>MTNNEVYLLQRIYTYSKAPVLETVVVHAETGELYHGETLYRVSPHIDLVVAGAVEEALGSVESAGINREEVSIESPYYRAYLQRQRMLQVLGDDE</sequence>
<proteinExistence type="predicted"/>
<evidence type="ECO:0000313" key="2">
    <source>
        <dbReference type="Proteomes" id="UP000789423"/>
    </source>
</evidence>
<name>A0ABN7ZTY2_9BACI</name>
<dbReference type="EMBL" id="CAKJTI010000006">
    <property type="protein sequence ID" value="CAG9612412.1"/>
    <property type="molecule type" value="Genomic_DNA"/>
</dbReference>